<organism evidence="2 3">
    <name type="scientific">Dactylosporangium aurantiacum</name>
    <dbReference type="NCBI Taxonomy" id="35754"/>
    <lineage>
        <taxon>Bacteria</taxon>
        <taxon>Bacillati</taxon>
        <taxon>Actinomycetota</taxon>
        <taxon>Actinomycetes</taxon>
        <taxon>Micromonosporales</taxon>
        <taxon>Micromonosporaceae</taxon>
        <taxon>Dactylosporangium</taxon>
    </lineage>
</organism>
<dbReference type="InterPro" id="IPR011008">
    <property type="entry name" value="Dimeric_a/b-barrel"/>
</dbReference>
<dbReference type="RefSeq" id="WP_033367797.1">
    <property type="nucleotide sequence ID" value="NZ_CP073767.1"/>
</dbReference>
<evidence type="ECO:0000313" key="2">
    <source>
        <dbReference type="EMBL" id="UWZ58594.1"/>
    </source>
</evidence>
<keyword evidence="3" id="KW-1185">Reference proteome</keyword>
<evidence type="ECO:0000313" key="3">
    <source>
        <dbReference type="Proteomes" id="UP001058003"/>
    </source>
</evidence>
<dbReference type="Gene3D" id="3.30.70.100">
    <property type="match status" value="1"/>
</dbReference>
<reference evidence="2" key="1">
    <citation type="submission" date="2021-04" db="EMBL/GenBank/DDBJ databases">
        <title>Dactylosporangium aurantiacum NRRL B-8018 full assembly.</title>
        <authorList>
            <person name="Hartkoorn R.C."/>
            <person name="Beaudoing E."/>
            <person name="Hot D."/>
        </authorList>
    </citation>
    <scope>NUCLEOTIDE SEQUENCE</scope>
    <source>
        <strain evidence="2">NRRL B-8018</strain>
    </source>
</reference>
<dbReference type="AlphaFoldDB" id="A0A9Q9ISJ4"/>
<dbReference type="OrthoDB" id="3624550at2"/>
<name>A0A9Q9ISJ4_9ACTN</name>
<evidence type="ECO:0000259" key="1">
    <source>
        <dbReference type="Pfam" id="PF07045"/>
    </source>
</evidence>
<feature type="domain" description="DUF1330" evidence="1">
    <location>
        <begin position="39"/>
        <end position="113"/>
    </location>
</feature>
<dbReference type="PANTHER" id="PTHR40257">
    <property type="match status" value="1"/>
</dbReference>
<dbReference type="InterPro" id="IPR010753">
    <property type="entry name" value="DUF1330"/>
</dbReference>
<dbReference type="KEGG" id="daur:Daura_21920"/>
<dbReference type="PANTHER" id="PTHR40257:SF1">
    <property type="entry name" value="DUF1330 DOMAIN-CONTAINING PROTEIN"/>
    <property type="match status" value="1"/>
</dbReference>
<dbReference type="SUPFAM" id="SSF54909">
    <property type="entry name" value="Dimeric alpha+beta barrel"/>
    <property type="match status" value="1"/>
</dbReference>
<dbReference type="Pfam" id="PF07045">
    <property type="entry name" value="DUF1330"/>
    <property type="match status" value="1"/>
</dbReference>
<proteinExistence type="predicted"/>
<protein>
    <submittedName>
        <fullName evidence="2">DUF1330 domain-containing protein</fullName>
    </submittedName>
</protein>
<sequence length="126" mass="14021">MAVDPSEQRLAEFLAGDPAGDDGPVVMLNLLRFAEGGRELYRQYSREFSQTFAPRYGVEVIYAGNGDTPLVAEAGQEWDAVLLVRYPSRRAFSQMVADPDYRQITRLRSRALREAVLQPTAPWGGG</sequence>
<dbReference type="EMBL" id="CP073767">
    <property type="protein sequence ID" value="UWZ58594.1"/>
    <property type="molecule type" value="Genomic_DNA"/>
</dbReference>
<accession>A0A9Q9ISJ4</accession>
<gene>
    <name evidence="2" type="ORF">Daura_21920</name>
</gene>
<dbReference type="Proteomes" id="UP001058003">
    <property type="component" value="Chromosome"/>
</dbReference>